<comment type="caution">
    <text evidence="1">The sequence shown here is derived from an EMBL/GenBank/DDBJ whole genome shotgun (WGS) entry which is preliminary data.</text>
</comment>
<protein>
    <submittedName>
        <fullName evidence="1">Uncharacterized protein</fullName>
    </submittedName>
</protein>
<reference evidence="1 2" key="2">
    <citation type="submission" date="2020-07" db="EMBL/GenBank/DDBJ databases">
        <title>Genome assembly of wild tea tree DASZ reveals pedigree and selection history of tea varieties.</title>
        <authorList>
            <person name="Zhang W."/>
        </authorList>
    </citation>
    <scope>NUCLEOTIDE SEQUENCE [LARGE SCALE GENOMIC DNA]</scope>
    <source>
        <strain evidence="2">cv. G240</strain>
        <tissue evidence="1">Leaf</tissue>
    </source>
</reference>
<accession>A0A7J7GZS9</accession>
<dbReference type="EMBL" id="JACBKZ010000007">
    <property type="protein sequence ID" value="KAF5946239.1"/>
    <property type="molecule type" value="Genomic_DNA"/>
</dbReference>
<name>A0A7J7GZS9_CAMSI</name>
<dbReference type="Proteomes" id="UP000593564">
    <property type="component" value="Unassembled WGS sequence"/>
</dbReference>
<reference evidence="2" key="1">
    <citation type="journal article" date="2020" name="Nat. Commun.">
        <title>Genome assembly of wild tea tree DASZ reveals pedigree and selection history of tea varieties.</title>
        <authorList>
            <person name="Zhang W."/>
            <person name="Zhang Y."/>
            <person name="Qiu H."/>
            <person name="Guo Y."/>
            <person name="Wan H."/>
            <person name="Zhang X."/>
            <person name="Scossa F."/>
            <person name="Alseekh S."/>
            <person name="Zhang Q."/>
            <person name="Wang P."/>
            <person name="Xu L."/>
            <person name="Schmidt M.H."/>
            <person name="Jia X."/>
            <person name="Li D."/>
            <person name="Zhu A."/>
            <person name="Guo F."/>
            <person name="Chen W."/>
            <person name="Ni D."/>
            <person name="Usadel B."/>
            <person name="Fernie A.R."/>
            <person name="Wen W."/>
        </authorList>
    </citation>
    <scope>NUCLEOTIDE SEQUENCE [LARGE SCALE GENOMIC DNA]</scope>
    <source>
        <strain evidence="2">cv. G240</strain>
    </source>
</reference>
<keyword evidence="2" id="KW-1185">Reference proteome</keyword>
<sequence>MDGRFRINMWSETIKHVSKPNSLGRVAGLSQTRLDSTREHPYFLGLTHFGEKRNIRGLHSQTDGFMVRSLNLGSKMDVA</sequence>
<dbReference type="AlphaFoldDB" id="A0A7J7GZS9"/>
<evidence type="ECO:0000313" key="1">
    <source>
        <dbReference type="EMBL" id="KAF5946239.1"/>
    </source>
</evidence>
<evidence type="ECO:0000313" key="2">
    <source>
        <dbReference type="Proteomes" id="UP000593564"/>
    </source>
</evidence>
<proteinExistence type="predicted"/>
<gene>
    <name evidence="1" type="ORF">HYC85_016467</name>
</gene>
<organism evidence="1 2">
    <name type="scientific">Camellia sinensis</name>
    <name type="common">Tea plant</name>
    <name type="synonym">Thea sinensis</name>
    <dbReference type="NCBI Taxonomy" id="4442"/>
    <lineage>
        <taxon>Eukaryota</taxon>
        <taxon>Viridiplantae</taxon>
        <taxon>Streptophyta</taxon>
        <taxon>Embryophyta</taxon>
        <taxon>Tracheophyta</taxon>
        <taxon>Spermatophyta</taxon>
        <taxon>Magnoliopsida</taxon>
        <taxon>eudicotyledons</taxon>
        <taxon>Gunneridae</taxon>
        <taxon>Pentapetalae</taxon>
        <taxon>asterids</taxon>
        <taxon>Ericales</taxon>
        <taxon>Theaceae</taxon>
        <taxon>Camellia</taxon>
    </lineage>
</organism>